<proteinExistence type="predicted"/>
<feature type="transmembrane region" description="Helical" evidence="1">
    <location>
        <begin position="37"/>
        <end position="59"/>
    </location>
</feature>
<reference evidence="2 3" key="1">
    <citation type="submission" date="2023-04" db="EMBL/GenBank/DDBJ databases">
        <title>Jannaschia ovalis sp. nov., a marine bacterium isolated from sea tidal flat.</title>
        <authorList>
            <person name="Kwon D.Y."/>
            <person name="Kim J.-J."/>
        </authorList>
    </citation>
    <scope>NUCLEOTIDE SEQUENCE [LARGE SCALE GENOMIC DNA]</scope>
    <source>
        <strain evidence="2 3">GRR-S6-38</strain>
    </source>
</reference>
<protein>
    <submittedName>
        <fullName evidence="2">Uncharacterized protein</fullName>
    </submittedName>
</protein>
<keyword evidence="1" id="KW-0472">Membrane</keyword>
<keyword evidence="3" id="KW-1185">Reference proteome</keyword>
<evidence type="ECO:0000313" key="3">
    <source>
        <dbReference type="Proteomes" id="UP001243420"/>
    </source>
</evidence>
<accession>A0ABY8L8P8</accession>
<gene>
    <name evidence="2" type="ORF">P8627_11580</name>
</gene>
<dbReference type="RefSeq" id="WP_279964263.1">
    <property type="nucleotide sequence ID" value="NZ_CP122537.1"/>
</dbReference>
<feature type="transmembrane region" description="Helical" evidence="1">
    <location>
        <begin position="12"/>
        <end position="31"/>
    </location>
</feature>
<evidence type="ECO:0000313" key="2">
    <source>
        <dbReference type="EMBL" id="WGH77676.1"/>
    </source>
</evidence>
<dbReference type="Proteomes" id="UP001243420">
    <property type="component" value="Chromosome"/>
</dbReference>
<sequence length="66" mass="6893">MNRFGPTRKETWFYLLASLAGLALVGVAVALNGVGGIAAVEVVGLSSLFFGGTAIWAGLRLWRGRG</sequence>
<evidence type="ECO:0000256" key="1">
    <source>
        <dbReference type="SAM" id="Phobius"/>
    </source>
</evidence>
<keyword evidence="1" id="KW-1133">Transmembrane helix</keyword>
<dbReference type="EMBL" id="CP122537">
    <property type="protein sequence ID" value="WGH77676.1"/>
    <property type="molecule type" value="Genomic_DNA"/>
</dbReference>
<organism evidence="2 3">
    <name type="scientific">Jannaschia ovalis</name>
    <dbReference type="NCBI Taxonomy" id="3038773"/>
    <lineage>
        <taxon>Bacteria</taxon>
        <taxon>Pseudomonadati</taxon>
        <taxon>Pseudomonadota</taxon>
        <taxon>Alphaproteobacteria</taxon>
        <taxon>Rhodobacterales</taxon>
        <taxon>Roseobacteraceae</taxon>
        <taxon>Jannaschia</taxon>
    </lineage>
</organism>
<name>A0ABY8L8P8_9RHOB</name>
<keyword evidence="1" id="KW-0812">Transmembrane</keyword>